<sequence>MPGSARRLARWDVPRPERLSHELREGRSADLTRRRWVVGLSMLSGTIGNLVGLYQTGIIKRLPDPPEDLVVMGAELGKLFNATKVDASAYAYRRAGTPDGLLMTATYAVTAILAGAGGRDRARTAPALPLLMAAKTIYDAVLCVKLAREEWADNHALCEYCQVATVASFASAALALPEALWAIETLMGADEHGRQDQGRGTRREDGVRPERRYRYGADLAMTPGRGRVVQPYDEEEAFNDVAMYP</sequence>
<evidence type="ECO:0000256" key="3">
    <source>
        <dbReference type="ARBA" id="ARBA00022692"/>
    </source>
</evidence>
<evidence type="ECO:0000256" key="7">
    <source>
        <dbReference type="ARBA" id="ARBA00023136"/>
    </source>
</evidence>
<evidence type="ECO:0000256" key="10">
    <source>
        <dbReference type="SAM" id="Phobius"/>
    </source>
</evidence>
<evidence type="ECO:0000256" key="9">
    <source>
        <dbReference type="ARBA" id="ARBA00023284"/>
    </source>
</evidence>
<keyword evidence="3 10" id="KW-0812">Transmembrane</keyword>
<dbReference type="GO" id="GO:0016491">
    <property type="term" value="F:oxidoreductase activity"/>
    <property type="evidence" value="ECO:0007669"/>
    <property type="project" value="UniProtKB-KW"/>
</dbReference>
<dbReference type="InterPro" id="IPR012932">
    <property type="entry name" value="VKOR"/>
</dbReference>
<comment type="similarity">
    <text evidence="2">Belongs to the VKOR family.</text>
</comment>
<dbReference type="Proteomes" id="UP000501891">
    <property type="component" value="Chromosome"/>
</dbReference>
<dbReference type="Gene3D" id="1.20.1440.130">
    <property type="entry name" value="VKOR domain"/>
    <property type="match status" value="1"/>
</dbReference>
<dbReference type="InterPro" id="IPR038354">
    <property type="entry name" value="VKOR_sf"/>
</dbReference>
<dbReference type="AlphaFoldDB" id="A0A858RBJ1"/>
<keyword evidence="6" id="KW-0560">Oxidoreductase</keyword>
<keyword evidence="8" id="KW-1015">Disulfide bond</keyword>
<organism evidence="12 13">
    <name type="scientific">Aerophototrophica crusticola</name>
    <dbReference type="NCBI Taxonomy" id="1709002"/>
    <lineage>
        <taxon>Bacteria</taxon>
        <taxon>Pseudomonadati</taxon>
        <taxon>Pseudomonadota</taxon>
        <taxon>Alphaproteobacteria</taxon>
        <taxon>Rhodospirillales</taxon>
        <taxon>Rhodospirillaceae</taxon>
        <taxon>Aerophototrophica</taxon>
    </lineage>
</organism>
<dbReference type="GO" id="GO:0016020">
    <property type="term" value="C:membrane"/>
    <property type="evidence" value="ECO:0007669"/>
    <property type="project" value="UniProtKB-SubCell"/>
</dbReference>
<evidence type="ECO:0000259" key="11">
    <source>
        <dbReference type="Pfam" id="PF07884"/>
    </source>
</evidence>
<keyword evidence="5 10" id="KW-1133">Transmembrane helix</keyword>
<evidence type="ECO:0000256" key="5">
    <source>
        <dbReference type="ARBA" id="ARBA00022989"/>
    </source>
</evidence>
<accession>A0A858RBJ1</accession>
<keyword evidence="13" id="KW-1185">Reference proteome</keyword>
<keyword evidence="7 10" id="KW-0472">Membrane</keyword>
<evidence type="ECO:0000313" key="13">
    <source>
        <dbReference type="Proteomes" id="UP000501891"/>
    </source>
</evidence>
<evidence type="ECO:0000313" key="12">
    <source>
        <dbReference type="EMBL" id="QJE74778.1"/>
    </source>
</evidence>
<dbReference type="Pfam" id="PF07884">
    <property type="entry name" value="VKOR"/>
    <property type="match status" value="1"/>
</dbReference>
<evidence type="ECO:0000256" key="6">
    <source>
        <dbReference type="ARBA" id="ARBA00023002"/>
    </source>
</evidence>
<keyword evidence="9" id="KW-0676">Redox-active center</keyword>
<dbReference type="GO" id="GO:0048038">
    <property type="term" value="F:quinone binding"/>
    <property type="evidence" value="ECO:0007669"/>
    <property type="project" value="UniProtKB-KW"/>
</dbReference>
<feature type="transmembrane region" description="Helical" evidence="10">
    <location>
        <begin position="36"/>
        <end position="54"/>
    </location>
</feature>
<protein>
    <submittedName>
        <fullName evidence="12">Vitamin K epoxide reductase family protein</fullName>
    </submittedName>
</protein>
<evidence type="ECO:0000256" key="1">
    <source>
        <dbReference type="ARBA" id="ARBA00004141"/>
    </source>
</evidence>
<evidence type="ECO:0000256" key="8">
    <source>
        <dbReference type="ARBA" id="ARBA00023157"/>
    </source>
</evidence>
<name>A0A858RBJ1_9PROT</name>
<reference evidence="12" key="1">
    <citation type="submission" date="2020-04" db="EMBL/GenBank/DDBJ databases">
        <title>A desert anoxygenic phototrophic bacterium fixes CO2 using RubisCO under aerobic conditions.</title>
        <authorList>
            <person name="Tang K."/>
        </authorList>
    </citation>
    <scope>NUCLEOTIDE SEQUENCE [LARGE SCALE GENOMIC DNA]</scope>
    <source>
        <strain evidence="12">MIMtkB3</strain>
    </source>
</reference>
<proteinExistence type="inferred from homology"/>
<comment type="subcellular location">
    <subcellularLocation>
        <location evidence="1">Membrane</location>
        <topology evidence="1">Multi-pass membrane protein</topology>
    </subcellularLocation>
</comment>
<evidence type="ECO:0000256" key="4">
    <source>
        <dbReference type="ARBA" id="ARBA00022719"/>
    </source>
</evidence>
<dbReference type="KEGG" id="acru:HHL28_04445"/>
<feature type="domain" description="Vitamin K epoxide reductase" evidence="11">
    <location>
        <begin position="42"/>
        <end position="175"/>
    </location>
</feature>
<gene>
    <name evidence="12" type="ORF">HHL28_04445</name>
</gene>
<dbReference type="EMBL" id="CP051775">
    <property type="protein sequence ID" value="QJE74778.1"/>
    <property type="molecule type" value="Genomic_DNA"/>
</dbReference>
<evidence type="ECO:0000256" key="2">
    <source>
        <dbReference type="ARBA" id="ARBA00006214"/>
    </source>
</evidence>
<keyword evidence="4" id="KW-0874">Quinone</keyword>